<comment type="caution">
    <text evidence="1">The sequence shown here is derived from an EMBL/GenBank/DDBJ whole genome shotgun (WGS) entry which is preliminary data.</text>
</comment>
<dbReference type="EMBL" id="BQNB010017093">
    <property type="protein sequence ID" value="GJT59258.1"/>
    <property type="molecule type" value="Genomic_DNA"/>
</dbReference>
<evidence type="ECO:0000313" key="2">
    <source>
        <dbReference type="Proteomes" id="UP001151760"/>
    </source>
</evidence>
<reference evidence="1" key="2">
    <citation type="submission" date="2022-01" db="EMBL/GenBank/DDBJ databases">
        <authorList>
            <person name="Yamashiro T."/>
            <person name="Shiraishi A."/>
            <person name="Satake H."/>
            <person name="Nakayama K."/>
        </authorList>
    </citation>
    <scope>NUCLEOTIDE SEQUENCE</scope>
</reference>
<gene>
    <name evidence="1" type="ORF">Tco_1002791</name>
</gene>
<keyword evidence="2" id="KW-1185">Reference proteome</keyword>
<protein>
    <submittedName>
        <fullName evidence="1">Uncharacterized protein</fullName>
    </submittedName>
</protein>
<name>A0ABQ5F8N1_9ASTR</name>
<sequence length="136" mass="14468">MERFAPQLHESAGGLPKTKLVSHSCSLAGSTSAMKVSNWGDHLHFREVGENVHSLVSLIASNRPILSCTPILNMRRIGDAELLGVVDLIGAQLSTDGLSSSLEKDKLSYPIESCCLTRATFSGGVLYFMAGSSCKG</sequence>
<accession>A0ABQ5F8N1</accession>
<organism evidence="1 2">
    <name type="scientific">Tanacetum coccineum</name>
    <dbReference type="NCBI Taxonomy" id="301880"/>
    <lineage>
        <taxon>Eukaryota</taxon>
        <taxon>Viridiplantae</taxon>
        <taxon>Streptophyta</taxon>
        <taxon>Embryophyta</taxon>
        <taxon>Tracheophyta</taxon>
        <taxon>Spermatophyta</taxon>
        <taxon>Magnoliopsida</taxon>
        <taxon>eudicotyledons</taxon>
        <taxon>Gunneridae</taxon>
        <taxon>Pentapetalae</taxon>
        <taxon>asterids</taxon>
        <taxon>campanulids</taxon>
        <taxon>Asterales</taxon>
        <taxon>Asteraceae</taxon>
        <taxon>Asteroideae</taxon>
        <taxon>Anthemideae</taxon>
        <taxon>Anthemidinae</taxon>
        <taxon>Tanacetum</taxon>
    </lineage>
</organism>
<dbReference type="Proteomes" id="UP001151760">
    <property type="component" value="Unassembled WGS sequence"/>
</dbReference>
<reference evidence="1" key="1">
    <citation type="journal article" date="2022" name="Int. J. Mol. Sci.">
        <title>Draft Genome of Tanacetum Coccineum: Genomic Comparison of Closely Related Tanacetum-Family Plants.</title>
        <authorList>
            <person name="Yamashiro T."/>
            <person name="Shiraishi A."/>
            <person name="Nakayama K."/>
            <person name="Satake H."/>
        </authorList>
    </citation>
    <scope>NUCLEOTIDE SEQUENCE</scope>
</reference>
<evidence type="ECO:0000313" key="1">
    <source>
        <dbReference type="EMBL" id="GJT59258.1"/>
    </source>
</evidence>
<proteinExistence type="predicted"/>